<dbReference type="Proteomes" id="UP000632289">
    <property type="component" value="Unassembled WGS sequence"/>
</dbReference>
<evidence type="ECO:0000313" key="2">
    <source>
        <dbReference type="EMBL" id="MBD3932827.1"/>
    </source>
</evidence>
<keyword evidence="3" id="KW-1185">Reference proteome</keyword>
<sequence length="68" mass="7321">MRGSTLSELQWFKSSFSEASGNACVEVAIGEDGQILLRDSVFTARMTKVSRAAFSAFIGHVCDASFQA</sequence>
<dbReference type="InterPro" id="IPR007278">
    <property type="entry name" value="DUF397"/>
</dbReference>
<dbReference type="Pfam" id="PF04149">
    <property type="entry name" value="DUF397"/>
    <property type="match status" value="1"/>
</dbReference>
<reference evidence="2" key="1">
    <citation type="submission" date="2020-09" db="EMBL/GenBank/DDBJ databases">
        <title>Secondary metabolite and genome analysis of marine Streptomyces chumphonensis KK1-2T.</title>
        <authorList>
            <person name="Phongsopitanun W."/>
            <person name="Kanchanasin P."/>
            <person name="Pittayakhajonwut P."/>
            <person name="Suwanborirux K."/>
            <person name="Tanasupawat S."/>
        </authorList>
    </citation>
    <scope>NUCLEOTIDE SEQUENCE</scope>
    <source>
        <strain evidence="2">KK1-2</strain>
    </source>
</reference>
<comment type="caution">
    <text evidence="2">The sequence shown here is derived from an EMBL/GenBank/DDBJ whole genome shotgun (WGS) entry which is preliminary data.</text>
</comment>
<evidence type="ECO:0000259" key="1">
    <source>
        <dbReference type="Pfam" id="PF04149"/>
    </source>
</evidence>
<accession>A0A927F1V9</accession>
<dbReference type="RefSeq" id="WP_191210136.1">
    <property type="nucleotide sequence ID" value="NZ_BAABKL010000050.1"/>
</dbReference>
<organism evidence="2 3">
    <name type="scientific">Streptomyces chumphonensis</name>
    <dbReference type="NCBI Taxonomy" id="1214925"/>
    <lineage>
        <taxon>Bacteria</taxon>
        <taxon>Bacillati</taxon>
        <taxon>Actinomycetota</taxon>
        <taxon>Actinomycetes</taxon>
        <taxon>Kitasatosporales</taxon>
        <taxon>Streptomycetaceae</taxon>
        <taxon>Streptomyces</taxon>
    </lineage>
</organism>
<dbReference type="EMBL" id="JACXYU010000007">
    <property type="protein sequence ID" value="MBD3932827.1"/>
    <property type="molecule type" value="Genomic_DNA"/>
</dbReference>
<protein>
    <submittedName>
        <fullName evidence="2">DUF397 domain-containing protein</fullName>
    </submittedName>
</protein>
<name>A0A927F1V9_9ACTN</name>
<gene>
    <name evidence="2" type="ORF">IF129_14860</name>
</gene>
<evidence type="ECO:0000313" key="3">
    <source>
        <dbReference type="Proteomes" id="UP000632289"/>
    </source>
</evidence>
<feature type="domain" description="DUF397" evidence="1">
    <location>
        <begin position="9"/>
        <end position="61"/>
    </location>
</feature>
<proteinExistence type="predicted"/>
<dbReference type="AlphaFoldDB" id="A0A927F1V9"/>